<dbReference type="EMBL" id="CM042009">
    <property type="protein sequence ID" value="KAI3787692.1"/>
    <property type="molecule type" value="Genomic_DNA"/>
</dbReference>
<comment type="caution">
    <text evidence="1">The sequence shown here is derived from an EMBL/GenBank/DDBJ whole genome shotgun (WGS) entry which is preliminary data.</text>
</comment>
<protein>
    <submittedName>
        <fullName evidence="1">Uncharacterized protein</fullName>
    </submittedName>
</protein>
<proteinExistence type="predicted"/>
<gene>
    <name evidence="1" type="ORF">L2E82_00029</name>
</gene>
<accession>A0ACB9GYB3</accession>
<dbReference type="Proteomes" id="UP001055811">
    <property type="component" value="Linkage Group LG01"/>
</dbReference>
<keyword evidence="2" id="KW-1185">Reference proteome</keyword>
<reference evidence="1 2" key="2">
    <citation type="journal article" date="2022" name="Mol. Ecol. Resour.">
        <title>The genomes of chicory, endive, great burdock and yacon provide insights into Asteraceae paleo-polyploidization history and plant inulin production.</title>
        <authorList>
            <person name="Fan W."/>
            <person name="Wang S."/>
            <person name="Wang H."/>
            <person name="Wang A."/>
            <person name="Jiang F."/>
            <person name="Liu H."/>
            <person name="Zhao H."/>
            <person name="Xu D."/>
            <person name="Zhang Y."/>
        </authorList>
    </citation>
    <scope>NUCLEOTIDE SEQUENCE [LARGE SCALE GENOMIC DNA]</scope>
    <source>
        <strain evidence="2">cv. Punajuju</strain>
        <tissue evidence="1">Leaves</tissue>
    </source>
</reference>
<evidence type="ECO:0000313" key="1">
    <source>
        <dbReference type="EMBL" id="KAI3787692.1"/>
    </source>
</evidence>
<name>A0ACB9GYB3_CICIN</name>
<evidence type="ECO:0000313" key="2">
    <source>
        <dbReference type="Proteomes" id="UP001055811"/>
    </source>
</evidence>
<sequence length="241" mass="27589">MDAEYTIIGFTLSVILFALDFVKRREVTSAIFSVENQLFAAECPIHDVCWLLEIQFGKFDSEGKRKIGIVILVYNANYVSVSVWKFRALFIVFDVGFFKALRRKIILHGKAKLGLFVNNTFAVINHEHEFSVMKAPINRWIPSRGSFQKQTFTNEVLDQSHEIVIEDGAIGHFLELNHRLAEKIHTGNLNLYSTYYEGCSNSALETTPYYKPVGLNARDNRNGDDTKEAYIQNLQARNTKL</sequence>
<reference evidence="2" key="1">
    <citation type="journal article" date="2022" name="Mol. Ecol. Resour.">
        <title>The genomes of chicory, endive, great burdock and yacon provide insights into Asteraceae palaeo-polyploidization history and plant inulin production.</title>
        <authorList>
            <person name="Fan W."/>
            <person name="Wang S."/>
            <person name="Wang H."/>
            <person name="Wang A."/>
            <person name="Jiang F."/>
            <person name="Liu H."/>
            <person name="Zhao H."/>
            <person name="Xu D."/>
            <person name="Zhang Y."/>
        </authorList>
    </citation>
    <scope>NUCLEOTIDE SEQUENCE [LARGE SCALE GENOMIC DNA]</scope>
    <source>
        <strain evidence="2">cv. Punajuju</strain>
    </source>
</reference>
<organism evidence="1 2">
    <name type="scientific">Cichorium intybus</name>
    <name type="common">Chicory</name>
    <dbReference type="NCBI Taxonomy" id="13427"/>
    <lineage>
        <taxon>Eukaryota</taxon>
        <taxon>Viridiplantae</taxon>
        <taxon>Streptophyta</taxon>
        <taxon>Embryophyta</taxon>
        <taxon>Tracheophyta</taxon>
        <taxon>Spermatophyta</taxon>
        <taxon>Magnoliopsida</taxon>
        <taxon>eudicotyledons</taxon>
        <taxon>Gunneridae</taxon>
        <taxon>Pentapetalae</taxon>
        <taxon>asterids</taxon>
        <taxon>campanulids</taxon>
        <taxon>Asterales</taxon>
        <taxon>Asteraceae</taxon>
        <taxon>Cichorioideae</taxon>
        <taxon>Cichorieae</taxon>
        <taxon>Cichoriinae</taxon>
        <taxon>Cichorium</taxon>
    </lineage>
</organism>